<keyword evidence="3" id="KW-1185">Reference proteome</keyword>
<proteinExistence type="predicted"/>
<dbReference type="EMBL" id="JAQBIE010000032">
    <property type="protein sequence ID" value="MDB6179355.1"/>
    <property type="molecule type" value="Genomic_DNA"/>
</dbReference>
<reference evidence="2" key="1">
    <citation type="submission" date="2022-12" db="EMBL/GenBank/DDBJ databases">
        <title>Paracoccus onchidii sp. nov., isolated from a marine invertebrate from the South China Sea.</title>
        <authorList>
            <person name="Xu S."/>
            <person name="Liu Z."/>
            <person name="Xu Y."/>
        </authorList>
    </citation>
    <scope>NUCLEOTIDE SEQUENCE</scope>
    <source>
        <strain evidence="2">Z330</strain>
    </source>
</reference>
<dbReference type="Pfam" id="PF11453">
    <property type="entry name" value="DUF2950"/>
    <property type="match status" value="1"/>
</dbReference>
<dbReference type="RefSeq" id="WP_271890455.1">
    <property type="nucleotide sequence ID" value="NZ_JAQBIE010000032.1"/>
</dbReference>
<name>A0ABT4ZKV2_9RHOB</name>
<evidence type="ECO:0000313" key="3">
    <source>
        <dbReference type="Proteomes" id="UP001165641"/>
    </source>
</evidence>
<sequence length="299" mass="32325">MMRMIALSAGLTLAPMAAIAAPQSYESPQAALEALVSAAGAEGEQDLLTVFGAEAAETIFSGDEIEDAGNRRMIENMVNQGYRFVPEAEFEQTIIEMGNDHWPFPIPLVRDENGWSFDVEAGRQEMLARRIGLNELNTMTLIDAYGDIQAQFRLVDQDGDGVMEFARSLIATAEDRDGLYWPGGDSPLGEHAARASLDGFSEDGEDLPSEPLEGYLFRVLDGQGENAPGGAMSYLVNDNMVAGHAILAVPAVYGDTGIHSFMMAENGIILQADLGEDSLNIAAEITSYDPDESWVPAYY</sequence>
<keyword evidence="1" id="KW-0732">Signal</keyword>
<evidence type="ECO:0000256" key="1">
    <source>
        <dbReference type="SAM" id="SignalP"/>
    </source>
</evidence>
<evidence type="ECO:0000313" key="2">
    <source>
        <dbReference type="EMBL" id="MDB6179355.1"/>
    </source>
</evidence>
<gene>
    <name evidence="2" type="ORF">PAF17_17870</name>
</gene>
<feature type="signal peptide" evidence="1">
    <location>
        <begin position="1"/>
        <end position="20"/>
    </location>
</feature>
<protein>
    <submittedName>
        <fullName evidence="2">DUF2950 family protein</fullName>
    </submittedName>
</protein>
<dbReference type="InterPro" id="IPR021556">
    <property type="entry name" value="DUF2950"/>
</dbReference>
<comment type="caution">
    <text evidence="2">The sequence shown here is derived from an EMBL/GenBank/DDBJ whole genome shotgun (WGS) entry which is preliminary data.</text>
</comment>
<dbReference type="Proteomes" id="UP001165641">
    <property type="component" value="Unassembled WGS sequence"/>
</dbReference>
<organism evidence="2 3">
    <name type="scientific">Paracoccus onchidii</name>
    <dbReference type="NCBI Taxonomy" id="3017813"/>
    <lineage>
        <taxon>Bacteria</taxon>
        <taxon>Pseudomonadati</taxon>
        <taxon>Pseudomonadota</taxon>
        <taxon>Alphaproteobacteria</taxon>
        <taxon>Rhodobacterales</taxon>
        <taxon>Paracoccaceae</taxon>
        <taxon>Paracoccus</taxon>
    </lineage>
</organism>
<accession>A0ABT4ZKV2</accession>
<feature type="chain" id="PRO_5046232900" evidence="1">
    <location>
        <begin position="21"/>
        <end position="299"/>
    </location>
</feature>